<evidence type="ECO:0000256" key="1">
    <source>
        <dbReference type="SAM" id="Phobius"/>
    </source>
</evidence>
<keyword evidence="3" id="KW-1185">Reference proteome</keyword>
<dbReference type="PATRIC" id="fig|742817.3.peg.1599"/>
<accession>H1DGW8</accession>
<feature type="transmembrane region" description="Helical" evidence="1">
    <location>
        <begin position="20"/>
        <end position="46"/>
    </location>
</feature>
<dbReference type="STRING" id="742817.HMPREF9449_01504"/>
<evidence type="ECO:0008006" key="4">
    <source>
        <dbReference type="Google" id="ProtNLM"/>
    </source>
</evidence>
<dbReference type="eggNOG" id="COG3630">
    <property type="taxonomic scope" value="Bacteria"/>
</dbReference>
<gene>
    <name evidence="2" type="ORF">HMPREF9449_01504</name>
</gene>
<keyword evidence="1" id="KW-0472">Membrane</keyword>
<dbReference type="HOGENOM" id="CLU_155185_0_0_10"/>
<evidence type="ECO:0000313" key="2">
    <source>
        <dbReference type="EMBL" id="EHP47651.1"/>
    </source>
</evidence>
<sequence length="121" mass="13410">MTSLITLSTDLIREAGGYTISIVSIIVVFAALGILVAIFMSIPKILEMSIKNKLKKAGKEEPNQKINVEANVNVAIAMALHLYFDELHDEESNIITIHNAPKQYSPWSSKIYGVQNQPVKK</sequence>
<dbReference type="Proteomes" id="UP000004892">
    <property type="component" value="Unassembled WGS sequence"/>
</dbReference>
<proteinExistence type="predicted"/>
<dbReference type="GeneID" id="98069078"/>
<keyword evidence="1" id="KW-0812">Transmembrane</keyword>
<dbReference type="RefSeq" id="WP_009136652.1">
    <property type="nucleotide sequence ID" value="NZ_JH594596.1"/>
</dbReference>
<evidence type="ECO:0000313" key="3">
    <source>
        <dbReference type="Proteomes" id="UP000004892"/>
    </source>
</evidence>
<reference evidence="2 3" key="1">
    <citation type="submission" date="2012-01" db="EMBL/GenBank/DDBJ databases">
        <title>The Genome Sequence of Odoribacter laneus YIT 12061.</title>
        <authorList>
            <consortium name="The Broad Institute Genome Sequencing Platform"/>
            <person name="Earl A."/>
            <person name="Ward D."/>
            <person name="Feldgarden M."/>
            <person name="Gevers D."/>
            <person name="Morotomi M."/>
            <person name="Young S.K."/>
            <person name="Zeng Q."/>
            <person name="Gargeya S."/>
            <person name="Fitzgerald M."/>
            <person name="Haas B."/>
            <person name="Abouelleil A."/>
            <person name="Alvarado L."/>
            <person name="Arachchi H.M."/>
            <person name="Berlin A."/>
            <person name="Chapman S.B."/>
            <person name="Gearin G."/>
            <person name="Goldberg J."/>
            <person name="Griggs A."/>
            <person name="Gujja S."/>
            <person name="Hansen M."/>
            <person name="Heiman D."/>
            <person name="Howarth C."/>
            <person name="Larimer J."/>
            <person name="Lui A."/>
            <person name="MacDonald P.J.P."/>
            <person name="McCowen C."/>
            <person name="Montmayeur A."/>
            <person name="Murphy C."/>
            <person name="Neiman D."/>
            <person name="Pearson M."/>
            <person name="Priest M."/>
            <person name="Roberts A."/>
            <person name="Saif S."/>
            <person name="Shea T."/>
            <person name="Sisk P."/>
            <person name="Stolte C."/>
            <person name="Sykes S."/>
            <person name="Wortman J."/>
            <person name="Nusbaum C."/>
            <person name="Birren B."/>
        </authorList>
    </citation>
    <scope>NUCLEOTIDE SEQUENCE [LARGE SCALE GENOMIC DNA]</scope>
    <source>
        <strain evidence="2 3">YIT 12061</strain>
    </source>
</reference>
<name>H1DGW8_9BACT</name>
<dbReference type="AlphaFoldDB" id="H1DGW8"/>
<protein>
    <recommendedName>
        <fullName evidence="4">Sodium pump decarboxylase, gamma subunit</fullName>
    </recommendedName>
</protein>
<dbReference type="EMBL" id="ADMC01000022">
    <property type="protein sequence ID" value="EHP47651.1"/>
    <property type="molecule type" value="Genomic_DNA"/>
</dbReference>
<keyword evidence="1" id="KW-1133">Transmembrane helix</keyword>
<organism evidence="2 3">
    <name type="scientific">Odoribacter laneus YIT 12061</name>
    <dbReference type="NCBI Taxonomy" id="742817"/>
    <lineage>
        <taxon>Bacteria</taxon>
        <taxon>Pseudomonadati</taxon>
        <taxon>Bacteroidota</taxon>
        <taxon>Bacteroidia</taxon>
        <taxon>Bacteroidales</taxon>
        <taxon>Odoribacteraceae</taxon>
        <taxon>Odoribacter</taxon>
    </lineage>
</organism>
<comment type="caution">
    <text evidence="2">The sequence shown here is derived from an EMBL/GenBank/DDBJ whole genome shotgun (WGS) entry which is preliminary data.</text>
</comment>